<sequence>MWIFVLQVIMLVLKLTGLVSLSWWLVLSPTLVPLLFLVLAVIFETLFT</sequence>
<comment type="caution">
    <text evidence="2">The sequence shown here is derived from an EMBL/GenBank/DDBJ whole genome shotgun (WGS) entry which is preliminary data.</text>
</comment>
<keyword evidence="1" id="KW-0812">Transmembrane</keyword>
<protein>
    <submittedName>
        <fullName evidence="2">Uncharacterized protein</fullName>
    </submittedName>
</protein>
<reference evidence="2 3" key="1">
    <citation type="submission" date="2012-09" db="EMBL/GenBank/DDBJ databases">
        <title>The Genome Sequence of Veillonella ratti ACS-216-V-COL6B.</title>
        <authorList>
            <consortium name="The Broad Institute Genome Sequencing Platform"/>
            <person name="Earl A."/>
            <person name="Ward D."/>
            <person name="Feldgarden M."/>
            <person name="Gevers D."/>
            <person name="Saerens B."/>
            <person name="Vaneechoutte M."/>
            <person name="Walker B."/>
            <person name="Young S.K."/>
            <person name="Zeng Q."/>
            <person name="Gargeya S."/>
            <person name="Fitzgerald M."/>
            <person name="Haas B."/>
            <person name="Abouelleil A."/>
            <person name="Alvarado L."/>
            <person name="Arachchi H.M."/>
            <person name="Berlin A."/>
            <person name="Chapman S.B."/>
            <person name="Goldberg J."/>
            <person name="Griggs A."/>
            <person name="Gujja S."/>
            <person name="Hansen M."/>
            <person name="Howarth C."/>
            <person name="Imamovic A."/>
            <person name="Larimer J."/>
            <person name="McCowen C."/>
            <person name="Montmayeur A."/>
            <person name="Murphy C."/>
            <person name="Neiman D."/>
            <person name="Pearson M."/>
            <person name="Priest M."/>
            <person name="Roberts A."/>
            <person name="Saif S."/>
            <person name="Shea T."/>
            <person name="Sisk P."/>
            <person name="Sykes S."/>
            <person name="Wortman J."/>
            <person name="Nusbaum C."/>
            <person name="Birren B."/>
        </authorList>
    </citation>
    <scope>NUCLEOTIDE SEQUENCE [LARGE SCALE GENOMIC DNA]</scope>
    <source>
        <strain evidence="2 3">ACS-216-V-Col6b</strain>
    </source>
</reference>
<accession>K9D7D8</accession>
<dbReference type="HOGENOM" id="CLU_3159080_0_0_9"/>
<evidence type="ECO:0000313" key="2">
    <source>
        <dbReference type="EMBL" id="EKU79146.1"/>
    </source>
</evidence>
<gene>
    <name evidence="2" type="ORF">HMPREF9282_00943</name>
</gene>
<name>K9D7D8_9FIRM</name>
<dbReference type="EMBL" id="AHAF01000003">
    <property type="protein sequence ID" value="EKU79146.1"/>
    <property type="molecule type" value="Genomic_DNA"/>
</dbReference>
<keyword evidence="1" id="KW-0472">Membrane</keyword>
<proteinExistence type="predicted"/>
<dbReference type="AlphaFoldDB" id="K9D7D8"/>
<keyword evidence="3" id="KW-1185">Reference proteome</keyword>
<evidence type="ECO:0000256" key="1">
    <source>
        <dbReference type="SAM" id="Phobius"/>
    </source>
</evidence>
<feature type="transmembrane region" description="Helical" evidence="1">
    <location>
        <begin position="27"/>
        <end position="47"/>
    </location>
</feature>
<dbReference type="STRING" id="883156.HMPREF9282_00943"/>
<dbReference type="Proteomes" id="UP000009891">
    <property type="component" value="Unassembled WGS sequence"/>
</dbReference>
<evidence type="ECO:0000313" key="3">
    <source>
        <dbReference type="Proteomes" id="UP000009891"/>
    </source>
</evidence>
<keyword evidence="1" id="KW-1133">Transmembrane helix</keyword>
<organism evidence="2 3">
    <name type="scientific">Veillonella seminalis ACS-216-V-Col6b</name>
    <dbReference type="NCBI Taxonomy" id="883156"/>
    <lineage>
        <taxon>Bacteria</taxon>
        <taxon>Bacillati</taxon>
        <taxon>Bacillota</taxon>
        <taxon>Negativicutes</taxon>
        <taxon>Veillonellales</taxon>
        <taxon>Veillonellaceae</taxon>
        <taxon>Veillonella</taxon>
    </lineage>
</organism>